<name>A0A2U8QUH8_9FLAO</name>
<accession>A0A2U8QUH8</accession>
<dbReference type="Gene3D" id="1.20.1480.40">
    <property type="entry name" value="Uncharacterised protein PF16133, DUF4844"/>
    <property type="match status" value="1"/>
</dbReference>
<keyword evidence="2" id="KW-1185">Reference proteome</keyword>
<dbReference type="OrthoDB" id="6710549at2"/>
<dbReference type="Proteomes" id="UP000245429">
    <property type="component" value="Chromosome"/>
</dbReference>
<gene>
    <name evidence="1" type="ORF">DI487_08040</name>
</gene>
<proteinExistence type="predicted"/>
<dbReference type="AlphaFoldDB" id="A0A2U8QUH8"/>
<dbReference type="InterPro" id="IPR032301">
    <property type="entry name" value="DUF4844"/>
</dbReference>
<dbReference type="EMBL" id="CP029463">
    <property type="protein sequence ID" value="AWM13818.1"/>
    <property type="molecule type" value="Genomic_DNA"/>
</dbReference>
<organism evidence="1 2">
    <name type="scientific">Flavobacterium sediminis</name>
    <dbReference type="NCBI Taxonomy" id="2201181"/>
    <lineage>
        <taxon>Bacteria</taxon>
        <taxon>Pseudomonadati</taxon>
        <taxon>Bacteroidota</taxon>
        <taxon>Flavobacteriia</taxon>
        <taxon>Flavobacteriales</taxon>
        <taxon>Flavobacteriaceae</taxon>
        <taxon>Flavobacterium</taxon>
    </lineage>
</organism>
<dbReference type="InterPro" id="IPR038360">
    <property type="entry name" value="DUF4844_sf"/>
</dbReference>
<reference evidence="1 2" key="1">
    <citation type="submission" date="2018-05" db="EMBL/GenBank/DDBJ databases">
        <title>Flavobacterium sp. MEBiC07310.</title>
        <authorList>
            <person name="Baek K."/>
        </authorList>
    </citation>
    <scope>NUCLEOTIDE SEQUENCE [LARGE SCALE GENOMIC DNA]</scope>
    <source>
        <strain evidence="1 2">MEBiC07310</strain>
    </source>
</reference>
<evidence type="ECO:0000313" key="2">
    <source>
        <dbReference type="Proteomes" id="UP000245429"/>
    </source>
</evidence>
<evidence type="ECO:0008006" key="3">
    <source>
        <dbReference type="Google" id="ProtNLM"/>
    </source>
</evidence>
<dbReference type="Pfam" id="PF16133">
    <property type="entry name" value="DUF4844"/>
    <property type="match status" value="1"/>
</dbReference>
<evidence type="ECO:0000313" key="1">
    <source>
        <dbReference type="EMBL" id="AWM13818.1"/>
    </source>
</evidence>
<protein>
    <recommendedName>
        <fullName evidence="3">DUF4844 domain-containing protein</fullName>
    </recommendedName>
</protein>
<dbReference type="KEGG" id="fse:DI487_08040"/>
<sequence length="116" mass="13702">MQEKLNKIVRLEALKSEPKFISNDFYTGLSCKENEEELIKELNNTIDTFIENTQDKNISEQEYQKLISECLTMFNKYNLDTEDKEYIANFFEKIMDAIELETSGGALNEWLYGFKF</sequence>
<dbReference type="RefSeq" id="WP_109569185.1">
    <property type="nucleotide sequence ID" value="NZ_CP029463.1"/>
</dbReference>